<evidence type="ECO:0000256" key="5">
    <source>
        <dbReference type="ARBA" id="ARBA00023118"/>
    </source>
</evidence>
<proteinExistence type="inferred from homology"/>
<evidence type="ECO:0000313" key="8">
    <source>
        <dbReference type="Proteomes" id="UP000235682"/>
    </source>
</evidence>
<dbReference type="RefSeq" id="WP_092084378.1">
    <property type="nucleotide sequence ID" value="NZ_FNEL01000007.1"/>
</dbReference>
<dbReference type="NCBIfam" id="TIGR01870">
    <property type="entry name" value="cas_TM1810_Csm2"/>
    <property type="match status" value="1"/>
</dbReference>
<sequence length="117" mass="13729">MATLTTSNYIDKAEKVFDDHWLINNLTTSQIRKLLNLTSRLYDESKVKSYEQLEESINYLRVQFLYQAGRESAVKTLVERANLIEAVKEIKDIDSLRLFSRYMEALVAYHRYKGGED</sequence>
<keyword evidence="5" id="KW-0051">Antiviral defense</keyword>
<comment type="function">
    <text evidence="1">This subunit may be involved in monitoring complementarity of crRNA and target RNA.</text>
</comment>
<evidence type="ECO:0000256" key="6">
    <source>
        <dbReference type="ARBA" id="ARBA00031723"/>
    </source>
</evidence>
<keyword evidence="4" id="KW-0694">RNA-binding</keyword>
<dbReference type="GO" id="GO:0051607">
    <property type="term" value="P:defense response to virus"/>
    <property type="evidence" value="ECO:0007669"/>
    <property type="project" value="UniProtKB-KW"/>
</dbReference>
<gene>
    <name evidence="7" type="primary">csm2</name>
    <name evidence="7" type="ORF">CJ205_01400</name>
</gene>
<evidence type="ECO:0000256" key="3">
    <source>
        <dbReference type="ARBA" id="ARBA00016118"/>
    </source>
</evidence>
<keyword evidence="8" id="KW-1185">Reference proteome</keyword>
<organism evidence="7 8">
    <name type="scientific">Dolosicoccus paucivorans</name>
    <dbReference type="NCBI Taxonomy" id="84521"/>
    <lineage>
        <taxon>Bacteria</taxon>
        <taxon>Bacillati</taxon>
        <taxon>Bacillota</taxon>
        <taxon>Bacilli</taxon>
        <taxon>Lactobacillales</taxon>
        <taxon>Aerococcaceae</taxon>
        <taxon>Dolosicoccus</taxon>
    </lineage>
</organism>
<dbReference type="InterPro" id="IPR010149">
    <property type="entry name" value="CRISPR-assoc_prot_Csm2_III-A"/>
</dbReference>
<dbReference type="GO" id="GO:0003723">
    <property type="term" value="F:RNA binding"/>
    <property type="evidence" value="ECO:0007669"/>
    <property type="project" value="UniProtKB-KW"/>
</dbReference>
<dbReference type="AlphaFoldDB" id="A0A1G8JUM9"/>
<evidence type="ECO:0000256" key="1">
    <source>
        <dbReference type="ARBA" id="ARBA00003640"/>
    </source>
</evidence>
<evidence type="ECO:0000313" key="7">
    <source>
        <dbReference type="EMBL" id="PMC58988.1"/>
    </source>
</evidence>
<comment type="similarity">
    <text evidence="2">Belongs to the CRISPR-associated Csm2 family.</text>
</comment>
<dbReference type="OrthoDB" id="1862673at2"/>
<dbReference type="STRING" id="84521.SAMN04487994_10075"/>
<accession>A0A1G8JUM9</accession>
<evidence type="ECO:0000256" key="2">
    <source>
        <dbReference type="ARBA" id="ARBA00006896"/>
    </source>
</evidence>
<name>A0A1G8JUM9_9LACT</name>
<reference evidence="7 8" key="1">
    <citation type="submission" date="2017-09" db="EMBL/GenBank/DDBJ databases">
        <title>Bacterial strain isolated from the female urinary microbiota.</title>
        <authorList>
            <person name="Thomas-White K."/>
            <person name="Kumar N."/>
            <person name="Forster S."/>
            <person name="Putonti C."/>
            <person name="Lawley T."/>
            <person name="Wolfe A.J."/>
        </authorList>
    </citation>
    <scope>NUCLEOTIDE SEQUENCE [LARGE SCALE GENOMIC DNA]</scope>
    <source>
        <strain evidence="7 8">UMB0852</strain>
    </source>
</reference>
<dbReference type="Proteomes" id="UP000235682">
    <property type="component" value="Unassembled WGS sequence"/>
</dbReference>
<evidence type="ECO:0000256" key="4">
    <source>
        <dbReference type="ARBA" id="ARBA00022884"/>
    </source>
</evidence>
<dbReference type="Pfam" id="PF03750">
    <property type="entry name" value="Csm2_III-A"/>
    <property type="match status" value="1"/>
</dbReference>
<dbReference type="EMBL" id="PNHE01000003">
    <property type="protein sequence ID" value="PMC58988.1"/>
    <property type="molecule type" value="Genomic_DNA"/>
</dbReference>
<comment type="caution">
    <text evidence="7">The sequence shown here is derived from an EMBL/GenBank/DDBJ whole genome shotgun (WGS) entry which is preliminary data.</text>
</comment>
<protein>
    <recommendedName>
        <fullName evidence="3">CRISPR system Cms protein Csm2</fullName>
    </recommendedName>
    <alternativeName>
        <fullName evidence="6">CRISPR type III A-associated protein Csm2</fullName>
    </alternativeName>
</protein>